<keyword evidence="6 13" id="KW-0732">Signal</keyword>
<dbReference type="GO" id="GO:0009279">
    <property type="term" value="C:cell outer membrane"/>
    <property type="evidence" value="ECO:0007669"/>
    <property type="project" value="UniProtKB-SubCell"/>
</dbReference>
<dbReference type="EMBL" id="MWQO01000023">
    <property type="protein sequence ID" value="THD10626.1"/>
    <property type="molecule type" value="Genomic_DNA"/>
</dbReference>
<dbReference type="Pfam" id="PF00593">
    <property type="entry name" value="TonB_dep_Rec_b-barrel"/>
    <property type="match status" value="1"/>
</dbReference>
<keyword evidence="11" id="KW-0998">Cell outer membrane</keyword>
<dbReference type="STRING" id="993689.GCA_002077135_01054"/>
<accession>A0A4S3KP33</accession>
<protein>
    <recommendedName>
        <fullName evidence="18">TonB-dependent receptor</fullName>
    </recommendedName>
</protein>
<evidence type="ECO:0000256" key="1">
    <source>
        <dbReference type="ARBA" id="ARBA00004571"/>
    </source>
</evidence>
<evidence type="ECO:0000256" key="5">
    <source>
        <dbReference type="ARBA" id="ARBA00022692"/>
    </source>
</evidence>
<evidence type="ECO:0000256" key="7">
    <source>
        <dbReference type="ARBA" id="ARBA00023004"/>
    </source>
</evidence>
<evidence type="ECO:0000256" key="8">
    <source>
        <dbReference type="ARBA" id="ARBA00023065"/>
    </source>
</evidence>
<dbReference type="Gene3D" id="2.40.170.20">
    <property type="entry name" value="TonB-dependent receptor, beta-barrel domain"/>
    <property type="match status" value="1"/>
</dbReference>
<dbReference type="InterPro" id="IPR037066">
    <property type="entry name" value="Plug_dom_sf"/>
</dbReference>
<evidence type="ECO:0000313" key="17">
    <source>
        <dbReference type="Proteomes" id="UP000307749"/>
    </source>
</evidence>
<evidence type="ECO:0000256" key="12">
    <source>
        <dbReference type="RuleBase" id="RU003357"/>
    </source>
</evidence>
<dbReference type="Proteomes" id="UP000307749">
    <property type="component" value="Unassembled WGS sequence"/>
</dbReference>
<dbReference type="GO" id="GO:0015344">
    <property type="term" value="F:siderophore uptake transmembrane transporter activity"/>
    <property type="evidence" value="ECO:0007669"/>
    <property type="project" value="TreeGrafter"/>
</dbReference>
<reference evidence="16 17" key="1">
    <citation type="submission" date="2017-02" db="EMBL/GenBank/DDBJ databases">
        <title>Whole genome sequencing of Metallibacterium scheffleri DSM 24874 (T).</title>
        <authorList>
            <person name="Kumar S."/>
            <person name="Patil P."/>
            <person name="Patil P.B."/>
        </authorList>
    </citation>
    <scope>NUCLEOTIDE SEQUENCE [LARGE SCALE GENOMIC DNA]</scope>
    <source>
        <strain evidence="16 17">DSM 24874</strain>
    </source>
</reference>
<comment type="similarity">
    <text evidence="12">Belongs to the TonB-dependent receptor family.</text>
</comment>
<gene>
    <name evidence="16" type="ORF">B1806_07135</name>
</gene>
<dbReference type="PANTHER" id="PTHR32552">
    <property type="entry name" value="FERRICHROME IRON RECEPTOR-RELATED"/>
    <property type="match status" value="1"/>
</dbReference>
<dbReference type="SUPFAM" id="SSF56935">
    <property type="entry name" value="Porins"/>
    <property type="match status" value="1"/>
</dbReference>
<evidence type="ECO:0000313" key="16">
    <source>
        <dbReference type="EMBL" id="THD10626.1"/>
    </source>
</evidence>
<keyword evidence="2" id="KW-0813">Transport</keyword>
<dbReference type="Gene3D" id="2.170.130.10">
    <property type="entry name" value="TonB-dependent receptor, plug domain"/>
    <property type="match status" value="1"/>
</dbReference>
<evidence type="ECO:0000259" key="14">
    <source>
        <dbReference type="Pfam" id="PF00593"/>
    </source>
</evidence>
<dbReference type="InterPro" id="IPR039426">
    <property type="entry name" value="TonB-dep_rcpt-like"/>
</dbReference>
<evidence type="ECO:0000256" key="9">
    <source>
        <dbReference type="ARBA" id="ARBA00023077"/>
    </source>
</evidence>
<evidence type="ECO:0008006" key="18">
    <source>
        <dbReference type="Google" id="ProtNLM"/>
    </source>
</evidence>
<feature type="domain" description="TonB-dependent receptor-like beta-barrel" evidence="14">
    <location>
        <begin position="314"/>
        <end position="790"/>
    </location>
</feature>
<keyword evidence="5" id="KW-0812">Transmembrane</keyword>
<evidence type="ECO:0000256" key="11">
    <source>
        <dbReference type="ARBA" id="ARBA00023237"/>
    </source>
</evidence>
<sequence length="831" mass="89719">MKRTRTNRAVLALAIATALATFTVQAQDATTPAAPGKSTEPVPEHVKTLQQVVVTGAPTYMGVKKIDASFEVTALSLKDIKNIMPSSSADLLKVVPGIWPESSGGETGPNIDVAGFPGGGDAPYVTFELNGSPIYPVPTLSFMDNSSMFRLDDTISGVEVLQGGPSVIFGSGQIGAVANFTLRQGTPQTEGAIGYTIGTHGYYRYDGFMSGEISPGWFYSVGGFYRTDSGIRDPQFPANQGGQLTATLTHDLRHGSVMFYARDLSDKNLFITDVPLIVSPNGQNLSGFPGFPALTGTFASNALRMANIQVTPGNPPGTINADLANGRGAHVRMFGSNLNLYFDNGWTFSNVFNVTDGHMPTNALFNNLSPETMSSFTASEIASANADPAVVAAGGLATSGTATYVNGGGAVNPNQAVASLGFWIVDNRIQSFSDEARLTKRLFEGNHLTFGTYFASYTANDTWYLGNNMLMTATNNAQPINLTLNNGAQVTRNGFISGPFYSLIDSFSGRNAAGYLYDQWQTGRWLFDGGVRIENESLNGSVSNDSTVNLDGNPLTLYNNSTAVANGTYTPENFNTTRGSWTLGANYKITPDMSAYVRVDQGVHFPSFDDLRNGTPSVQKVKNLEVGFRAEKDGWYGSVTAYRRIFTGVPYSIIMSDGSIFNTVYGSSGHGVNFEVRWRPLEHLTLALVGDWDDSRYTHYAAPASPGQSAYNYNGNMLIRQPRWQARFTPSYLIPTSWGDVQLFAAYSSISYAYSDIANSQLLPSYYTLDAGAVARVGKHLVFRLQGSNLTNQIGLTEGNARILTSGILNGVEMARPIFGREVRFQVEYKL</sequence>
<dbReference type="InterPro" id="IPR000531">
    <property type="entry name" value="Beta-barrel_TonB"/>
</dbReference>
<keyword evidence="7" id="KW-0408">Iron</keyword>
<proteinExistence type="inferred from homology"/>
<keyword evidence="3" id="KW-1134">Transmembrane beta strand</keyword>
<keyword evidence="10 12" id="KW-0472">Membrane</keyword>
<comment type="subcellular location">
    <subcellularLocation>
        <location evidence="1">Cell outer membrane</location>
        <topology evidence="1">Multi-pass membrane protein</topology>
    </subcellularLocation>
</comment>
<evidence type="ECO:0000256" key="2">
    <source>
        <dbReference type="ARBA" id="ARBA00022448"/>
    </source>
</evidence>
<feature type="signal peptide" evidence="13">
    <location>
        <begin position="1"/>
        <end position="26"/>
    </location>
</feature>
<keyword evidence="17" id="KW-1185">Reference proteome</keyword>
<feature type="domain" description="TonB-dependent receptor plug" evidence="15">
    <location>
        <begin position="65"/>
        <end position="177"/>
    </location>
</feature>
<dbReference type="OrthoDB" id="7386960at2"/>
<dbReference type="InterPro" id="IPR036942">
    <property type="entry name" value="Beta-barrel_TonB_sf"/>
</dbReference>
<evidence type="ECO:0000256" key="13">
    <source>
        <dbReference type="SAM" id="SignalP"/>
    </source>
</evidence>
<evidence type="ECO:0000256" key="10">
    <source>
        <dbReference type="ARBA" id="ARBA00023136"/>
    </source>
</evidence>
<dbReference type="RefSeq" id="WP_081126393.1">
    <property type="nucleotide sequence ID" value="NZ_DAHXOC010000028.1"/>
</dbReference>
<name>A0A4S3KP33_9GAMM</name>
<comment type="caution">
    <text evidence="16">The sequence shown here is derived from an EMBL/GenBank/DDBJ whole genome shotgun (WGS) entry which is preliminary data.</text>
</comment>
<keyword evidence="9 12" id="KW-0798">TonB box</keyword>
<feature type="chain" id="PRO_5020638623" description="TonB-dependent receptor" evidence="13">
    <location>
        <begin position="27"/>
        <end position="831"/>
    </location>
</feature>
<evidence type="ECO:0000259" key="15">
    <source>
        <dbReference type="Pfam" id="PF07715"/>
    </source>
</evidence>
<dbReference type="InterPro" id="IPR012910">
    <property type="entry name" value="Plug_dom"/>
</dbReference>
<organism evidence="16 17">
    <name type="scientific">Metallibacterium scheffleri</name>
    <dbReference type="NCBI Taxonomy" id="993689"/>
    <lineage>
        <taxon>Bacteria</taxon>
        <taxon>Pseudomonadati</taxon>
        <taxon>Pseudomonadota</taxon>
        <taxon>Gammaproteobacteria</taxon>
        <taxon>Lysobacterales</taxon>
        <taxon>Rhodanobacteraceae</taxon>
        <taxon>Metallibacterium</taxon>
    </lineage>
</organism>
<dbReference type="PANTHER" id="PTHR32552:SF89">
    <property type="entry name" value="CATECHOLATE SIDEROPHORE RECEPTOR FIU"/>
    <property type="match status" value="1"/>
</dbReference>
<keyword evidence="8" id="KW-0406">Ion transport</keyword>
<evidence type="ECO:0000256" key="3">
    <source>
        <dbReference type="ARBA" id="ARBA00022452"/>
    </source>
</evidence>
<dbReference type="AlphaFoldDB" id="A0A4S3KP33"/>
<dbReference type="Pfam" id="PF07715">
    <property type="entry name" value="Plug"/>
    <property type="match status" value="1"/>
</dbReference>
<evidence type="ECO:0000256" key="6">
    <source>
        <dbReference type="ARBA" id="ARBA00022729"/>
    </source>
</evidence>
<keyword evidence="4" id="KW-0410">Iron transport</keyword>
<evidence type="ECO:0000256" key="4">
    <source>
        <dbReference type="ARBA" id="ARBA00022496"/>
    </source>
</evidence>